<accession>A0A1F5F3U0</accession>
<evidence type="ECO:0000313" key="3">
    <source>
        <dbReference type="Proteomes" id="UP000176191"/>
    </source>
</evidence>
<dbReference type="AlphaFoldDB" id="A0A1F5F3U0"/>
<keyword evidence="1" id="KW-0812">Transmembrane</keyword>
<dbReference type="EMBL" id="MFAK01000037">
    <property type="protein sequence ID" value="OGD74292.1"/>
    <property type="molecule type" value="Genomic_DNA"/>
</dbReference>
<protein>
    <submittedName>
        <fullName evidence="2">Uncharacterized protein</fullName>
    </submittedName>
</protein>
<name>A0A1F5F3U0_9BACT</name>
<keyword evidence="1" id="KW-1133">Transmembrane helix</keyword>
<dbReference type="Proteomes" id="UP000176191">
    <property type="component" value="Unassembled WGS sequence"/>
</dbReference>
<gene>
    <name evidence="2" type="ORF">A2228_02005</name>
</gene>
<comment type="caution">
    <text evidence="2">The sequence shown here is derived from an EMBL/GenBank/DDBJ whole genome shotgun (WGS) entry which is preliminary data.</text>
</comment>
<proteinExistence type="predicted"/>
<evidence type="ECO:0000313" key="2">
    <source>
        <dbReference type="EMBL" id="OGD74292.1"/>
    </source>
</evidence>
<sequence length="107" mass="12019">MKKQVVRREKLLWGVIVGLLIWVGWLTMKNNYAPRIYMITGGEGGGGTVATPKPSPVSGSGTSMSLNKCREFCDSVKIPRASSWRERLDNWALRTYCKQDCQDGKRP</sequence>
<keyword evidence="1" id="KW-0472">Membrane</keyword>
<evidence type="ECO:0000256" key="1">
    <source>
        <dbReference type="SAM" id="Phobius"/>
    </source>
</evidence>
<reference evidence="2 3" key="1">
    <citation type="journal article" date="2016" name="Nat. Commun.">
        <title>Thousands of microbial genomes shed light on interconnected biogeochemical processes in an aquifer system.</title>
        <authorList>
            <person name="Anantharaman K."/>
            <person name="Brown C.T."/>
            <person name="Hug L.A."/>
            <person name="Sharon I."/>
            <person name="Castelle C.J."/>
            <person name="Probst A.J."/>
            <person name="Thomas B.C."/>
            <person name="Singh A."/>
            <person name="Wilkins M.J."/>
            <person name="Karaoz U."/>
            <person name="Brodie E.L."/>
            <person name="Williams K.H."/>
            <person name="Hubbard S.S."/>
            <person name="Banfield J.F."/>
        </authorList>
    </citation>
    <scope>NUCLEOTIDE SEQUENCE [LARGE SCALE GENOMIC DNA]</scope>
</reference>
<feature type="transmembrane region" description="Helical" evidence="1">
    <location>
        <begin position="12"/>
        <end position="28"/>
    </location>
</feature>
<organism evidence="2 3">
    <name type="scientific">Candidatus Collierbacteria bacterium RIFOXYA2_FULL_46_10</name>
    <dbReference type="NCBI Taxonomy" id="1817726"/>
    <lineage>
        <taxon>Bacteria</taxon>
        <taxon>Candidatus Collieribacteriota</taxon>
    </lineage>
</organism>